<name>A0A3A8K2K4_9BACT</name>
<sequence length="189" mass="21586">MAARYFDLAMDVQEGIWLLDTPRNDLRQEEEDPWMFTQGTRVQIEGTLTVPVEEPGKPLDFSWIAGGMTPVVHIKLANVLMEHAADEVQLIPVTIPKHPDQYVILVTTRVIRCIDEQASEGVRFWEPRHGQPWRIGEYRSVDIMRIDKSKVGDAKIFRPWGWNVALIVSEDLKTALERTGATGMDFTEV</sequence>
<dbReference type="InterPro" id="IPR012433">
    <property type="entry name" value="Imm11"/>
</dbReference>
<evidence type="ECO:0000259" key="1">
    <source>
        <dbReference type="Pfam" id="PF07791"/>
    </source>
</evidence>
<dbReference type="EMBL" id="RAWE01000055">
    <property type="protein sequence ID" value="RKH02373.1"/>
    <property type="molecule type" value="Genomic_DNA"/>
</dbReference>
<dbReference type="RefSeq" id="WP_120603614.1">
    <property type="nucleotide sequence ID" value="NZ_RAWE01000055.1"/>
</dbReference>
<feature type="domain" description="Immunity MXAN-0049 protein" evidence="1">
    <location>
        <begin position="97"/>
        <end position="189"/>
    </location>
</feature>
<proteinExistence type="predicted"/>
<evidence type="ECO:0000313" key="2">
    <source>
        <dbReference type="EMBL" id="RKH02373.1"/>
    </source>
</evidence>
<dbReference type="OrthoDB" id="5509251at2"/>
<evidence type="ECO:0000313" key="3">
    <source>
        <dbReference type="Proteomes" id="UP000268313"/>
    </source>
</evidence>
<dbReference type="Proteomes" id="UP000268313">
    <property type="component" value="Unassembled WGS sequence"/>
</dbReference>
<reference evidence="3" key="1">
    <citation type="submission" date="2018-09" db="EMBL/GenBank/DDBJ databases">
        <authorList>
            <person name="Livingstone P.G."/>
            <person name="Whitworth D.E."/>
        </authorList>
    </citation>
    <scope>NUCLEOTIDE SEQUENCE [LARGE SCALE GENOMIC DNA]</scope>
    <source>
        <strain evidence="3">CA043D</strain>
    </source>
</reference>
<dbReference type="Pfam" id="PF07791">
    <property type="entry name" value="Imm11"/>
    <property type="match status" value="1"/>
</dbReference>
<protein>
    <recommendedName>
        <fullName evidence="1">Immunity MXAN-0049 protein domain-containing protein</fullName>
    </recommendedName>
</protein>
<comment type="caution">
    <text evidence="2">The sequence shown here is derived from an EMBL/GenBank/DDBJ whole genome shotgun (WGS) entry which is preliminary data.</text>
</comment>
<gene>
    <name evidence="2" type="ORF">D7X32_17080</name>
</gene>
<dbReference type="AlphaFoldDB" id="A0A3A8K2K4"/>
<organism evidence="2 3">
    <name type="scientific">Corallococcus carmarthensis</name>
    <dbReference type="NCBI Taxonomy" id="2316728"/>
    <lineage>
        <taxon>Bacteria</taxon>
        <taxon>Pseudomonadati</taxon>
        <taxon>Myxococcota</taxon>
        <taxon>Myxococcia</taxon>
        <taxon>Myxococcales</taxon>
        <taxon>Cystobacterineae</taxon>
        <taxon>Myxococcaceae</taxon>
        <taxon>Corallococcus</taxon>
    </lineage>
</organism>
<keyword evidence="3" id="KW-1185">Reference proteome</keyword>
<accession>A0A3A8K2K4</accession>